<organism evidence="1 2">
    <name type="scientific">Candidatus Thiomargarita nelsonii</name>
    <dbReference type="NCBI Taxonomy" id="1003181"/>
    <lineage>
        <taxon>Bacteria</taxon>
        <taxon>Pseudomonadati</taxon>
        <taxon>Pseudomonadota</taxon>
        <taxon>Gammaproteobacteria</taxon>
        <taxon>Thiotrichales</taxon>
        <taxon>Thiotrichaceae</taxon>
        <taxon>Thiomargarita</taxon>
    </lineage>
</organism>
<dbReference type="GO" id="GO:0003677">
    <property type="term" value="F:DNA binding"/>
    <property type="evidence" value="ECO:0007669"/>
    <property type="project" value="InterPro"/>
</dbReference>
<protein>
    <recommendedName>
        <fullName evidence="3">HTH cro/C1-type domain-containing protein</fullName>
    </recommendedName>
</protein>
<dbReference type="InterPro" id="IPR010982">
    <property type="entry name" value="Lambda_DNA-bd_dom_sf"/>
</dbReference>
<evidence type="ECO:0000313" key="1">
    <source>
        <dbReference type="EMBL" id="KHD09212.1"/>
    </source>
</evidence>
<dbReference type="NCBIfam" id="TIGR03830">
    <property type="entry name" value="CxxCG_CxxCG_HTH"/>
    <property type="match status" value="1"/>
</dbReference>
<name>A0A0A6PKV3_9GAMM</name>
<dbReference type="EMBL" id="JSZA02000052">
    <property type="protein sequence ID" value="KHD09212.1"/>
    <property type="molecule type" value="Genomic_DNA"/>
</dbReference>
<dbReference type="Proteomes" id="UP000030428">
    <property type="component" value="Unassembled WGS sequence"/>
</dbReference>
<dbReference type="AlphaFoldDB" id="A0A0A6PKV3"/>
<dbReference type="InterPro" id="IPR022452">
    <property type="entry name" value="MqsA"/>
</dbReference>
<gene>
    <name evidence="1" type="ORF">PN36_14910</name>
</gene>
<keyword evidence="2" id="KW-1185">Reference proteome</keyword>
<evidence type="ECO:0000313" key="2">
    <source>
        <dbReference type="Proteomes" id="UP000030428"/>
    </source>
</evidence>
<dbReference type="Gene3D" id="1.10.260.40">
    <property type="entry name" value="lambda repressor-like DNA-binding domains"/>
    <property type="match status" value="1"/>
</dbReference>
<evidence type="ECO:0008006" key="3">
    <source>
        <dbReference type="Google" id="ProtNLM"/>
    </source>
</evidence>
<accession>A0A0A6PKV3</accession>
<proteinExistence type="predicted"/>
<comment type="caution">
    <text evidence="1">The sequence shown here is derived from an EMBL/GenBank/DDBJ whole genome shotgun (WGS) entry which is preliminary data.</text>
</comment>
<sequence>MEKSNLIKFPQNESIQCPVCEQYNVQTTIENDTFTYDAVELTASIPVRTCNDCGFRFTDEIAEEVEHEAICQHLGVIIPKEIGAIRKQYQLSWTEFSEITTLDEVSLAHWENGELIQNPVIDKFLYLLKFPENLERLKKKNADNLLILQQNGYRARQRV</sequence>
<reference evidence="1 2" key="1">
    <citation type="journal article" date="2016" name="Front. Microbiol.">
        <title>Single-Cell (Meta-)Genomics of a Dimorphic Candidatus Thiomargarita nelsonii Reveals Genomic Plasticity.</title>
        <authorList>
            <person name="Flood B.E."/>
            <person name="Fliss P."/>
            <person name="Jones D.S."/>
            <person name="Dick G.J."/>
            <person name="Jain S."/>
            <person name="Kaster A.K."/>
            <person name="Winkel M."/>
            <person name="Mussmann M."/>
            <person name="Bailey J."/>
        </authorList>
    </citation>
    <scope>NUCLEOTIDE SEQUENCE [LARGE SCALE GENOMIC DNA]</scope>
    <source>
        <strain evidence="1">Hydrate Ridge</strain>
    </source>
</reference>